<proteinExistence type="predicted"/>
<comment type="caution">
    <text evidence="1">The sequence shown here is derived from an EMBL/GenBank/DDBJ whole genome shotgun (WGS) entry which is preliminary data.</text>
</comment>
<sequence length="106" mass="11683">MEVAGISYAVKSIEALTVHVSGGPRYATVSAMKFQSESRWNPSAMSEPICDVGIHREPITSGRWFRGETEPITSGRYGVDKTFLRCPIPLLTICGHSQRDLCRVAN</sequence>
<evidence type="ECO:0000313" key="2">
    <source>
        <dbReference type="Proteomes" id="UP000036987"/>
    </source>
</evidence>
<dbReference type="Proteomes" id="UP000036987">
    <property type="component" value="Unassembled WGS sequence"/>
</dbReference>
<gene>
    <name evidence="1" type="ORF">ZOSMA_281G00050</name>
</gene>
<protein>
    <submittedName>
        <fullName evidence="1">Uncharacterized protein</fullName>
    </submittedName>
</protein>
<dbReference type="AlphaFoldDB" id="A0A0K9PD61"/>
<accession>A0A0K9PD61</accession>
<evidence type="ECO:0000313" key="1">
    <source>
        <dbReference type="EMBL" id="KMZ66924.1"/>
    </source>
</evidence>
<reference evidence="2" key="1">
    <citation type="journal article" date="2016" name="Nature">
        <title>The genome of the seagrass Zostera marina reveals angiosperm adaptation to the sea.</title>
        <authorList>
            <person name="Olsen J.L."/>
            <person name="Rouze P."/>
            <person name="Verhelst B."/>
            <person name="Lin Y.-C."/>
            <person name="Bayer T."/>
            <person name="Collen J."/>
            <person name="Dattolo E."/>
            <person name="De Paoli E."/>
            <person name="Dittami S."/>
            <person name="Maumus F."/>
            <person name="Michel G."/>
            <person name="Kersting A."/>
            <person name="Lauritano C."/>
            <person name="Lohaus R."/>
            <person name="Toepel M."/>
            <person name="Tonon T."/>
            <person name="Vanneste K."/>
            <person name="Amirebrahimi M."/>
            <person name="Brakel J."/>
            <person name="Bostroem C."/>
            <person name="Chovatia M."/>
            <person name="Grimwood J."/>
            <person name="Jenkins J.W."/>
            <person name="Jueterbock A."/>
            <person name="Mraz A."/>
            <person name="Stam W.T."/>
            <person name="Tice H."/>
            <person name="Bornberg-Bauer E."/>
            <person name="Green P.J."/>
            <person name="Pearson G.A."/>
            <person name="Procaccini G."/>
            <person name="Duarte C.M."/>
            <person name="Schmutz J."/>
            <person name="Reusch T.B.H."/>
            <person name="Van de Peer Y."/>
        </authorList>
    </citation>
    <scope>NUCLEOTIDE SEQUENCE [LARGE SCALE GENOMIC DNA]</scope>
    <source>
        <strain evidence="2">cv. Finnish</strain>
    </source>
</reference>
<keyword evidence="2" id="KW-1185">Reference proteome</keyword>
<organism evidence="1 2">
    <name type="scientific">Zostera marina</name>
    <name type="common">Eelgrass</name>
    <dbReference type="NCBI Taxonomy" id="29655"/>
    <lineage>
        <taxon>Eukaryota</taxon>
        <taxon>Viridiplantae</taxon>
        <taxon>Streptophyta</taxon>
        <taxon>Embryophyta</taxon>
        <taxon>Tracheophyta</taxon>
        <taxon>Spermatophyta</taxon>
        <taxon>Magnoliopsida</taxon>
        <taxon>Liliopsida</taxon>
        <taxon>Zosteraceae</taxon>
        <taxon>Zostera</taxon>
    </lineage>
</organism>
<name>A0A0K9PD61_ZOSMR</name>
<dbReference type="EMBL" id="LFYR01000935">
    <property type="protein sequence ID" value="KMZ66924.1"/>
    <property type="molecule type" value="Genomic_DNA"/>
</dbReference>